<keyword evidence="1" id="KW-0472">Membrane</keyword>
<organism evidence="2 3">
    <name type="scientific">Cinchona calisaya</name>
    <dbReference type="NCBI Taxonomy" id="153742"/>
    <lineage>
        <taxon>Eukaryota</taxon>
        <taxon>Viridiplantae</taxon>
        <taxon>Streptophyta</taxon>
        <taxon>Embryophyta</taxon>
        <taxon>Tracheophyta</taxon>
        <taxon>Spermatophyta</taxon>
        <taxon>Magnoliopsida</taxon>
        <taxon>eudicotyledons</taxon>
        <taxon>Gunneridae</taxon>
        <taxon>Pentapetalae</taxon>
        <taxon>asterids</taxon>
        <taxon>lamiids</taxon>
        <taxon>Gentianales</taxon>
        <taxon>Rubiaceae</taxon>
        <taxon>Cinchonoideae</taxon>
        <taxon>Cinchoneae</taxon>
        <taxon>Cinchona</taxon>
    </lineage>
</organism>
<dbReference type="Proteomes" id="UP001630127">
    <property type="component" value="Unassembled WGS sequence"/>
</dbReference>
<accession>A0ABD2YHJ9</accession>
<evidence type="ECO:0000313" key="2">
    <source>
        <dbReference type="EMBL" id="KAL3506186.1"/>
    </source>
</evidence>
<evidence type="ECO:0000313" key="3">
    <source>
        <dbReference type="Proteomes" id="UP001630127"/>
    </source>
</evidence>
<name>A0ABD2YHJ9_9GENT</name>
<gene>
    <name evidence="2" type="ORF">ACH5RR_031568</name>
</gene>
<evidence type="ECO:0000256" key="1">
    <source>
        <dbReference type="SAM" id="Phobius"/>
    </source>
</evidence>
<keyword evidence="1" id="KW-0812">Transmembrane</keyword>
<reference evidence="2 3" key="1">
    <citation type="submission" date="2024-11" db="EMBL/GenBank/DDBJ databases">
        <title>A near-complete genome assembly of Cinchona calisaya.</title>
        <authorList>
            <person name="Lian D.C."/>
            <person name="Zhao X.W."/>
            <person name="Wei L."/>
        </authorList>
    </citation>
    <scope>NUCLEOTIDE SEQUENCE [LARGE SCALE GENOMIC DNA]</scope>
    <source>
        <tissue evidence="2">Nenye</tissue>
    </source>
</reference>
<sequence>MMIFRHIYKYKPIRRNDSGEVEDFLSQATAVSKIKPVGSWGICKCPPSVLAHLGHQGKLLASHARFGPFYREGESEVSGKKEAWEKILEKSSPGDGDKDKTVETYLSVMRRVEKDARDAYGGYKSLYDLTESEFRWMMIQDGCFFLQLALLVLGVPSNKMGYSDNHIIFGKKENNKVAVKRWIESMFFVGNQIPLVVLNEFMKQDFFQNIIISHKKSGWDVPPPSDLCKKILYDLLVLPALEYYNTNHLKTSPQPKIYGTITYCDLLHALHSLIVGSGRGQIVQDETEGDEDLEAAGGQLNKEANKDSTFSASELEKKGIRFRKFELQVGNYPNKEIIIFKDYILFARLYLPTFVVDENTEMLWRSLEYYEMSQKQEGEGSSYAVRSYLQFMNDLICTYEDVKLLEKKGIIKPNNPYYKDKLPIILSKLVGKDKYNTQNLHLLRIRLRDYNLAPWERFKIVAILLFVLSFIQAFFAVLAYFRPTKQG</sequence>
<feature type="transmembrane region" description="Helical" evidence="1">
    <location>
        <begin position="460"/>
        <end position="481"/>
    </location>
</feature>
<protein>
    <submittedName>
        <fullName evidence="2">Uncharacterized protein</fullName>
    </submittedName>
</protein>
<dbReference type="Pfam" id="PF03140">
    <property type="entry name" value="DUF247"/>
    <property type="match status" value="1"/>
</dbReference>
<proteinExistence type="predicted"/>
<dbReference type="PANTHER" id="PTHR31549">
    <property type="entry name" value="PROTEIN, PUTATIVE (DUF247)-RELATED-RELATED"/>
    <property type="match status" value="1"/>
</dbReference>
<dbReference type="AlphaFoldDB" id="A0ABD2YHJ9"/>
<keyword evidence="3" id="KW-1185">Reference proteome</keyword>
<keyword evidence="1" id="KW-1133">Transmembrane helix</keyword>
<dbReference type="PANTHER" id="PTHR31549:SF88">
    <property type="entry name" value="DUF4220 DOMAIN-CONTAINING PROTEIN"/>
    <property type="match status" value="1"/>
</dbReference>
<comment type="caution">
    <text evidence="2">The sequence shown here is derived from an EMBL/GenBank/DDBJ whole genome shotgun (WGS) entry which is preliminary data.</text>
</comment>
<dbReference type="InterPro" id="IPR004158">
    <property type="entry name" value="DUF247_pln"/>
</dbReference>
<dbReference type="EMBL" id="JBJUIK010000013">
    <property type="protein sequence ID" value="KAL3506186.1"/>
    <property type="molecule type" value="Genomic_DNA"/>
</dbReference>